<protein>
    <submittedName>
        <fullName evidence="1">Uncharacterized protein</fullName>
    </submittedName>
</protein>
<name>A0A3N2Q9D9_SODAK</name>
<dbReference type="AlphaFoldDB" id="A0A3N2Q9D9"/>
<dbReference type="Proteomes" id="UP000272025">
    <property type="component" value="Unassembled WGS sequence"/>
</dbReference>
<reference evidence="1 2" key="1">
    <citation type="journal article" date="2018" name="Mol. Ecol.">
        <title>The obligate alkalophilic soda-lake fungus Sodiomyces alkalinus has shifted to a protein diet.</title>
        <authorList>
            <person name="Grum-Grzhimaylo A.A."/>
            <person name="Falkoski D.L."/>
            <person name="van den Heuvel J."/>
            <person name="Valero-Jimenez C.A."/>
            <person name="Min B."/>
            <person name="Choi I.G."/>
            <person name="Lipzen A."/>
            <person name="Daum C.G."/>
            <person name="Aanen D.K."/>
            <person name="Tsang A."/>
            <person name="Henrissat B."/>
            <person name="Bilanenko E.N."/>
            <person name="de Vries R.P."/>
            <person name="van Kan J.A.L."/>
            <person name="Grigoriev I.V."/>
            <person name="Debets A.J.M."/>
        </authorList>
    </citation>
    <scope>NUCLEOTIDE SEQUENCE [LARGE SCALE GENOMIC DNA]</scope>
    <source>
        <strain evidence="1 2">F11</strain>
    </source>
</reference>
<organism evidence="1 2">
    <name type="scientific">Sodiomyces alkalinus (strain CBS 110278 / VKM F-3762 / F11)</name>
    <name type="common">Alkaliphilic filamentous fungus</name>
    <dbReference type="NCBI Taxonomy" id="1314773"/>
    <lineage>
        <taxon>Eukaryota</taxon>
        <taxon>Fungi</taxon>
        <taxon>Dikarya</taxon>
        <taxon>Ascomycota</taxon>
        <taxon>Pezizomycotina</taxon>
        <taxon>Sordariomycetes</taxon>
        <taxon>Hypocreomycetidae</taxon>
        <taxon>Glomerellales</taxon>
        <taxon>Plectosphaerellaceae</taxon>
        <taxon>Sodiomyces</taxon>
    </lineage>
</organism>
<evidence type="ECO:0000313" key="2">
    <source>
        <dbReference type="Proteomes" id="UP000272025"/>
    </source>
</evidence>
<dbReference type="EMBL" id="ML119051">
    <property type="protein sequence ID" value="ROT43379.1"/>
    <property type="molecule type" value="Genomic_DNA"/>
</dbReference>
<dbReference type="GeneID" id="39582305"/>
<keyword evidence="2" id="KW-1185">Reference proteome</keyword>
<accession>A0A3N2Q9D9</accession>
<evidence type="ECO:0000313" key="1">
    <source>
        <dbReference type="EMBL" id="ROT43379.1"/>
    </source>
</evidence>
<sequence length="159" mass="17367">MRASGFPTHCHVPPGPPQFAPSVTEFGFCVQQLLYVYDYGTPEPPLSTPGSENCPDSVSMGLSRDVQLSIVSNLQVVSLSGRRFDPTEWFGKERRRSFPSKTSWAPVFGLLHLLSVSVPTGRLPSSALSFALPVLLTLLSLSLFSSSISIFDLQPVYFS</sequence>
<proteinExistence type="predicted"/>
<gene>
    <name evidence="1" type="ORF">SODALDRAFT_355581</name>
</gene>
<dbReference type="RefSeq" id="XP_028471185.1">
    <property type="nucleotide sequence ID" value="XM_028613827.1"/>
</dbReference>